<proteinExistence type="predicted"/>
<dbReference type="InterPro" id="IPR026197">
    <property type="entry name" value="SCG3"/>
</dbReference>
<feature type="region of interest" description="Disordered" evidence="1">
    <location>
        <begin position="209"/>
        <end position="289"/>
    </location>
</feature>
<keyword evidence="3" id="KW-1185">Reference proteome</keyword>
<reference evidence="2" key="1">
    <citation type="submission" date="2022-08" db="EMBL/GenBank/DDBJ databases">
        <title>Genome sequencing of akame (Lates japonicus).</title>
        <authorList>
            <person name="Hashiguchi Y."/>
            <person name="Takahashi H."/>
        </authorList>
    </citation>
    <scope>NUCLEOTIDE SEQUENCE</scope>
    <source>
        <strain evidence="2">Kochi</strain>
    </source>
</reference>
<name>A0AAD3RLR6_LATJO</name>
<feature type="compositionally biased region" description="Basic and acidic residues" evidence="1">
    <location>
        <begin position="262"/>
        <end position="275"/>
    </location>
</feature>
<feature type="region of interest" description="Disordered" evidence="1">
    <location>
        <begin position="1"/>
        <end position="55"/>
    </location>
</feature>
<organism evidence="2 3">
    <name type="scientific">Lates japonicus</name>
    <name type="common">Japanese lates</name>
    <dbReference type="NCBI Taxonomy" id="270547"/>
    <lineage>
        <taxon>Eukaryota</taxon>
        <taxon>Metazoa</taxon>
        <taxon>Chordata</taxon>
        <taxon>Craniata</taxon>
        <taxon>Vertebrata</taxon>
        <taxon>Euteleostomi</taxon>
        <taxon>Actinopterygii</taxon>
        <taxon>Neopterygii</taxon>
        <taxon>Teleostei</taxon>
        <taxon>Neoteleostei</taxon>
        <taxon>Acanthomorphata</taxon>
        <taxon>Carangaria</taxon>
        <taxon>Carangaria incertae sedis</taxon>
        <taxon>Centropomidae</taxon>
        <taxon>Lates</taxon>
    </lineage>
</organism>
<evidence type="ECO:0000256" key="1">
    <source>
        <dbReference type="SAM" id="MobiDB-lite"/>
    </source>
</evidence>
<comment type="caution">
    <text evidence="2">The sequence shown here is derived from an EMBL/GenBank/DDBJ whole genome shotgun (WGS) entry which is preliminary data.</text>
</comment>
<gene>
    <name evidence="2" type="ORF">AKAME5_002439100</name>
</gene>
<evidence type="ECO:0000313" key="2">
    <source>
        <dbReference type="EMBL" id="GLD73066.1"/>
    </source>
</evidence>
<dbReference type="AlphaFoldDB" id="A0AAD3RLR6"/>
<dbReference type="Proteomes" id="UP001279410">
    <property type="component" value="Unassembled WGS sequence"/>
</dbReference>
<evidence type="ECO:0000313" key="3">
    <source>
        <dbReference type="Proteomes" id="UP001279410"/>
    </source>
</evidence>
<protein>
    <submittedName>
        <fullName evidence="2">Secretogranin-3</fullName>
    </submittedName>
</protein>
<dbReference type="Pfam" id="PF15467">
    <property type="entry name" value="SGIII"/>
    <property type="match status" value="1"/>
</dbReference>
<accession>A0AAD3RLR6</accession>
<dbReference type="EMBL" id="BRZM01001385">
    <property type="protein sequence ID" value="GLD73066.1"/>
    <property type="molecule type" value="Genomic_DNA"/>
</dbReference>
<sequence length="289" mass="32268">MASATDPAPVENSAPGQESFNPRLPACRPRKILSEPGVHQEQEGGPQDRQGRHQDRLKIGILYRTTARPDELDTVSVKKKMNPGGHDGSVVLTRPHRAGTHKVQPPAVKPSAPAAGWRELSCPHVQHYFFRRREPDHGRRNKTARRYLLLDTLRQLITIRMALKYVGVFVIFRFLAFECSEPDICLPTPTAATDESSCIALARNQETAEAPVRKQDQCVPDDQIPPEPTSGRDSDSTKKNGDGRKVQDDPRELQIKLNGTHNSKDIVQKDANKIYEEDDRDCSTGSSKL</sequence>
<feature type="compositionally biased region" description="Basic and acidic residues" evidence="1">
    <location>
        <begin position="230"/>
        <end position="254"/>
    </location>
</feature>